<dbReference type="EMBL" id="JASKNE010000001">
    <property type="protein sequence ID" value="MDK1683514.1"/>
    <property type="molecule type" value="Genomic_DNA"/>
</dbReference>
<sequence>MTKYNWAIVPSEVEFLATDSNGCVFGYDAEPIEKDFGKFMHTSDFLYFPHNDWMPAYQGNWRESLEKRPVVDKKLEGL</sequence>
<name>A0AAW6UNJ9_9GAMM</name>
<dbReference type="RefSeq" id="WP_284066767.1">
    <property type="nucleotide sequence ID" value="NZ_JASKNE010000001.1"/>
</dbReference>
<accession>A0AAW6UNJ9</accession>
<dbReference type="AlphaFoldDB" id="A0AAW6UNJ9"/>
<evidence type="ECO:0000313" key="2">
    <source>
        <dbReference type="Proteomes" id="UP001241935"/>
    </source>
</evidence>
<organism evidence="1 2">
    <name type="scientific">Acinetobacter terrestris</name>
    <dbReference type="NCBI Taxonomy" id="2529843"/>
    <lineage>
        <taxon>Bacteria</taxon>
        <taxon>Pseudomonadati</taxon>
        <taxon>Pseudomonadota</taxon>
        <taxon>Gammaproteobacteria</taxon>
        <taxon>Moraxellales</taxon>
        <taxon>Moraxellaceae</taxon>
        <taxon>Acinetobacter</taxon>
        <taxon>Acinetobacter Taxon 24</taxon>
    </lineage>
</organism>
<dbReference type="Proteomes" id="UP001241935">
    <property type="component" value="Unassembled WGS sequence"/>
</dbReference>
<gene>
    <name evidence="1" type="ORF">QOR41_06610</name>
</gene>
<reference evidence="1" key="1">
    <citation type="submission" date="2023-04" db="EMBL/GenBank/DDBJ databases">
        <title>The environmental microbiomes in feedlot watering bowls are a reservoir of florfenicol resistance for bovine respiratory disease pathogens.</title>
        <authorList>
            <person name="Kos D.W."/>
            <person name="Ruzzini A.C."/>
            <person name="Schreiner B."/>
            <person name="Jelinski M.D."/>
        </authorList>
    </citation>
    <scope>NUCLEOTIDE SEQUENCE</scope>
    <source>
        <strain evidence="1">WB3</strain>
    </source>
</reference>
<proteinExistence type="predicted"/>
<protein>
    <submittedName>
        <fullName evidence="1">Uncharacterized protein</fullName>
    </submittedName>
</protein>
<comment type="caution">
    <text evidence="1">The sequence shown here is derived from an EMBL/GenBank/DDBJ whole genome shotgun (WGS) entry which is preliminary data.</text>
</comment>
<evidence type="ECO:0000313" key="1">
    <source>
        <dbReference type="EMBL" id="MDK1683514.1"/>
    </source>
</evidence>